<name>A0A811PEE6_9POAL</name>
<dbReference type="PANTHER" id="PTHR13167:SF25">
    <property type="entry name" value="PIEZO-TYPE MECHANOSENSITIVE ION CHANNEL COMPONENT"/>
    <property type="match status" value="1"/>
</dbReference>
<dbReference type="PANTHER" id="PTHR13167">
    <property type="entry name" value="PIEZO-TYPE MECHANOSENSITIVE ION CHANNEL COMPONENT"/>
    <property type="match status" value="1"/>
</dbReference>
<dbReference type="GO" id="GO:0016020">
    <property type="term" value="C:membrane"/>
    <property type="evidence" value="ECO:0007669"/>
    <property type="project" value="InterPro"/>
</dbReference>
<dbReference type="GO" id="GO:0008381">
    <property type="term" value="F:mechanosensitive monoatomic ion channel activity"/>
    <property type="evidence" value="ECO:0007669"/>
    <property type="project" value="InterPro"/>
</dbReference>
<evidence type="ECO:0000313" key="3">
    <source>
        <dbReference type="EMBL" id="CAD6238422.1"/>
    </source>
</evidence>
<accession>A0A811PEE6</accession>
<dbReference type="OrthoDB" id="303066at2759"/>
<gene>
    <name evidence="3" type="ORF">NCGR_LOCUS25659</name>
</gene>
<feature type="chain" id="PRO_5032267305" description="Piezo non-specific cation channel cap domain-containing protein" evidence="1">
    <location>
        <begin position="29"/>
        <end position="295"/>
    </location>
</feature>
<dbReference type="EMBL" id="CAJGYO010000006">
    <property type="protein sequence ID" value="CAD6238422.1"/>
    <property type="molecule type" value="Genomic_DNA"/>
</dbReference>
<dbReference type="Proteomes" id="UP000604825">
    <property type="component" value="Unassembled WGS sequence"/>
</dbReference>
<dbReference type="GO" id="GO:0042391">
    <property type="term" value="P:regulation of membrane potential"/>
    <property type="evidence" value="ECO:0007669"/>
    <property type="project" value="TreeGrafter"/>
</dbReference>
<dbReference type="Pfam" id="PF12166">
    <property type="entry name" value="Piezo_cap"/>
    <property type="match status" value="1"/>
</dbReference>
<evidence type="ECO:0000256" key="1">
    <source>
        <dbReference type="SAM" id="SignalP"/>
    </source>
</evidence>
<keyword evidence="1" id="KW-0732">Signal</keyword>
<proteinExistence type="predicted"/>
<protein>
    <recommendedName>
        <fullName evidence="2">Piezo non-specific cation channel cap domain-containing protein</fullName>
    </recommendedName>
</protein>
<dbReference type="GO" id="GO:0005261">
    <property type="term" value="F:monoatomic cation channel activity"/>
    <property type="evidence" value="ECO:0007669"/>
    <property type="project" value="TreeGrafter"/>
</dbReference>
<dbReference type="InterPro" id="IPR031334">
    <property type="entry name" value="Piezo_cap_dom"/>
</dbReference>
<sequence>MTKFCSGICLFFVLICVIWAPMLIYSSGNPTNIANPIVDVSVKIDIKALGGRLTLFKTTACEKIPWKYLKSYDDVDPLDYLGAYNVDDIQLICCQPDASTMCFSIIDAYPRYFRVTGSGEVRRLEAVIDSVSGELLLNNGTPPWWSFYDTNPSDLAGCQGLNGPMAIVVSEETPQGIIGETLSKFSIWSLYSTFVLAVARFIRLQCSDLRMRIPYENLPSCDRLLDICEGIYAARAEGELEVEEVLYWTLIYLALSSAFGSFTQDYVNLFASTFVLNDAKIYVLCKMPPPFLGCP</sequence>
<reference evidence="3" key="1">
    <citation type="submission" date="2020-10" db="EMBL/GenBank/DDBJ databases">
        <authorList>
            <person name="Han B."/>
            <person name="Lu T."/>
            <person name="Zhao Q."/>
            <person name="Huang X."/>
            <person name="Zhao Y."/>
        </authorList>
    </citation>
    <scope>NUCLEOTIDE SEQUENCE</scope>
</reference>
<evidence type="ECO:0000259" key="2">
    <source>
        <dbReference type="Pfam" id="PF12166"/>
    </source>
</evidence>
<keyword evidence="4" id="KW-1185">Reference proteome</keyword>
<dbReference type="AlphaFoldDB" id="A0A811PEE6"/>
<dbReference type="InterPro" id="IPR027272">
    <property type="entry name" value="Piezo"/>
</dbReference>
<comment type="caution">
    <text evidence="3">The sequence shown here is derived from an EMBL/GenBank/DDBJ whole genome shotgun (WGS) entry which is preliminary data.</text>
</comment>
<dbReference type="GO" id="GO:0050982">
    <property type="term" value="P:detection of mechanical stimulus"/>
    <property type="evidence" value="ECO:0007669"/>
    <property type="project" value="TreeGrafter"/>
</dbReference>
<evidence type="ECO:0000313" key="4">
    <source>
        <dbReference type="Proteomes" id="UP000604825"/>
    </source>
</evidence>
<dbReference type="GO" id="GO:0071260">
    <property type="term" value="P:cellular response to mechanical stimulus"/>
    <property type="evidence" value="ECO:0007669"/>
    <property type="project" value="TreeGrafter"/>
</dbReference>
<organism evidence="3 4">
    <name type="scientific">Miscanthus lutarioriparius</name>
    <dbReference type="NCBI Taxonomy" id="422564"/>
    <lineage>
        <taxon>Eukaryota</taxon>
        <taxon>Viridiplantae</taxon>
        <taxon>Streptophyta</taxon>
        <taxon>Embryophyta</taxon>
        <taxon>Tracheophyta</taxon>
        <taxon>Spermatophyta</taxon>
        <taxon>Magnoliopsida</taxon>
        <taxon>Liliopsida</taxon>
        <taxon>Poales</taxon>
        <taxon>Poaceae</taxon>
        <taxon>PACMAD clade</taxon>
        <taxon>Panicoideae</taxon>
        <taxon>Andropogonodae</taxon>
        <taxon>Andropogoneae</taxon>
        <taxon>Saccharinae</taxon>
        <taxon>Miscanthus</taxon>
    </lineage>
</organism>
<feature type="domain" description="Piezo non-specific cation channel cap" evidence="2">
    <location>
        <begin position="103"/>
        <end position="253"/>
    </location>
</feature>
<feature type="signal peptide" evidence="1">
    <location>
        <begin position="1"/>
        <end position="28"/>
    </location>
</feature>